<dbReference type="SUPFAM" id="SSF103657">
    <property type="entry name" value="BAR/IMD domain-like"/>
    <property type="match status" value="1"/>
</dbReference>
<feature type="coiled-coil region" evidence="6">
    <location>
        <begin position="271"/>
        <end position="305"/>
    </location>
</feature>
<feature type="domain" description="Arf-GAP" evidence="9">
    <location>
        <begin position="757"/>
        <end position="880"/>
    </location>
</feature>
<dbReference type="SMART" id="SM00105">
    <property type="entry name" value="ArfGap"/>
    <property type="match status" value="1"/>
</dbReference>
<dbReference type="SMART" id="SM00248">
    <property type="entry name" value="ANK"/>
    <property type="match status" value="1"/>
</dbReference>
<dbReference type="AlphaFoldDB" id="A0A7R9YAC1"/>
<dbReference type="InterPro" id="IPR002110">
    <property type="entry name" value="Ankyrin_rpt"/>
</dbReference>
<protein>
    <submittedName>
        <fullName evidence="10">Uncharacterized protein</fullName>
    </submittedName>
</protein>
<dbReference type="GO" id="GO:0005096">
    <property type="term" value="F:GTPase activator activity"/>
    <property type="evidence" value="ECO:0007669"/>
    <property type="project" value="InterPro"/>
</dbReference>
<evidence type="ECO:0000259" key="8">
    <source>
        <dbReference type="PROSITE" id="PS50003"/>
    </source>
</evidence>
<feature type="compositionally biased region" description="Pro residues" evidence="7">
    <location>
        <begin position="515"/>
        <end position="528"/>
    </location>
</feature>
<dbReference type="EMBL" id="HBEA01003970">
    <property type="protein sequence ID" value="CAD8253500.1"/>
    <property type="molecule type" value="Transcribed_RNA"/>
</dbReference>
<evidence type="ECO:0000256" key="5">
    <source>
        <dbReference type="PROSITE-ProRule" id="PRU00288"/>
    </source>
</evidence>
<keyword evidence="3" id="KW-0862">Zinc</keyword>
<dbReference type="Pfam" id="PF16746">
    <property type="entry name" value="BAR_3"/>
    <property type="match status" value="1"/>
</dbReference>
<proteinExistence type="predicted"/>
<dbReference type="Gene3D" id="2.30.29.30">
    <property type="entry name" value="Pleckstrin-homology domain (PH domain)/Phosphotyrosine-binding domain (PTB)"/>
    <property type="match status" value="1"/>
</dbReference>
<evidence type="ECO:0000256" key="3">
    <source>
        <dbReference type="ARBA" id="ARBA00022833"/>
    </source>
</evidence>
<feature type="repeat" description="ANK" evidence="4">
    <location>
        <begin position="918"/>
        <end position="950"/>
    </location>
</feature>
<keyword evidence="1" id="KW-0479">Metal-binding</keyword>
<feature type="region of interest" description="Disordered" evidence="7">
    <location>
        <begin position="31"/>
        <end position="65"/>
    </location>
</feature>
<dbReference type="Gene3D" id="1.10.220.150">
    <property type="entry name" value="Arf GTPase activating protein"/>
    <property type="match status" value="1"/>
</dbReference>
<evidence type="ECO:0000256" key="7">
    <source>
        <dbReference type="SAM" id="MobiDB-lite"/>
    </source>
</evidence>
<feature type="compositionally biased region" description="Basic and acidic residues" evidence="7">
    <location>
        <begin position="424"/>
        <end position="434"/>
    </location>
</feature>
<name>A0A7R9YAC1_9STRA</name>
<feature type="compositionally biased region" description="Polar residues" evidence="7">
    <location>
        <begin position="495"/>
        <end position="507"/>
    </location>
</feature>
<feature type="region of interest" description="Disordered" evidence="7">
    <location>
        <begin position="409"/>
        <end position="555"/>
    </location>
</feature>
<dbReference type="GO" id="GO:0005737">
    <property type="term" value="C:cytoplasm"/>
    <property type="evidence" value="ECO:0007669"/>
    <property type="project" value="InterPro"/>
</dbReference>
<dbReference type="InterPro" id="IPR036770">
    <property type="entry name" value="Ankyrin_rpt-contain_sf"/>
</dbReference>
<dbReference type="PROSITE" id="PS50088">
    <property type="entry name" value="ANK_REPEAT"/>
    <property type="match status" value="1"/>
</dbReference>
<dbReference type="CDD" id="cd13250">
    <property type="entry name" value="PH_ACAP"/>
    <property type="match status" value="1"/>
</dbReference>
<feature type="region of interest" description="Disordered" evidence="7">
    <location>
        <begin position="100"/>
        <end position="138"/>
    </location>
</feature>
<evidence type="ECO:0000313" key="10">
    <source>
        <dbReference type="EMBL" id="CAD8253500.1"/>
    </source>
</evidence>
<dbReference type="InterPro" id="IPR004148">
    <property type="entry name" value="BAR_dom"/>
</dbReference>
<dbReference type="InterPro" id="IPR037278">
    <property type="entry name" value="ARFGAP/RecO"/>
</dbReference>
<dbReference type="PANTHER" id="PTHR23180:SF160">
    <property type="entry name" value="ADP-RIBOSYLATION FACTOR GTPASE-ACTIVATING PROTEIN EFFECTOR PROTEIN 1"/>
    <property type="match status" value="1"/>
</dbReference>
<dbReference type="PROSITE" id="PS50115">
    <property type="entry name" value="ARFGAP"/>
    <property type="match status" value="1"/>
</dbReference>
<feature type="domain" description="PH" evidence="8">
    <location>
        <begin position="628"/>
        <end position="724"/>
    </location>
</feature>
<dbReference type="PRINTS" id="PR00405">
    <property type="entry name" value="REVINTRACTNG"/>
</dbReference>
<dbReference type="Pfam" id="PF00169">
    <property type="entry name" value="PH"/>
    <property type="match status" value="1"/>
</dbReference>
<dbReference type="SMART" id="SM00233">
    <property type="entry name" value="PH"/>
    <property type="match status" value="1"/>
</dbReference>
<dbReference type="Pfam" id="PF12796">
    <property type="entry name" value="Ank_2"/>
    <property type="match status" value="1"/>
</dbReference>
<sequence>MFSDKRVKELESRVAALEEERNQLRKELAEAMVASKTPQSGSSAIPLVAEEPLSPASRPRPSEFTGSVSSASIVLLAAAEDAVKTSSPFPKVPRKFFRASEQGDAEEPAIKHVTDTHLLSRRSAHDSPEDDEPQRGRESFLNFGDPSLFAGNVVLTFQPDSPAHRRQVATLAANVEALRERLQRLVKCARDYVRAGNEYSRLGRLFAAELVDLHFRNGPKSASAVRVGDLGPVLAELGKTVEEIQSYRDTFLVSLETTFCAPMEAFVKREIKGVRQMKVESQRSLEEHEQDLGKLLQLRNDADAAVVSQRKQAASASYKRHELARFDLVHELNQLEMKKKFQLVERVCNGLYAELGYFHQCHIVMANMEPRMRDLQLALQLARKKFAGADRIWAAKRKQLEIKLDRAESGADPGVFPGKGRRWAAWERSGDGNGRRHPTRSSLRLGRSVALGLRKTANSRLQGEPKDQAKLTIDHEQHEKTSRPSGADTTDDDSQPTLSPTSPTNLSPWTLPGGKLPPPPPEVAPAPLPTRGSGHRRSLSANAAESPGAGPLHPCMASAVGELTAPQRLSSCASEDVDSVGGQDMPEDQEGPIRRGSGGDLDHVVAAAAAIVDGVNEGAQIDPASSSYVVKEGYLWKRSSNVRKDWKRRYFKIMAGRLFYEKLEGGPPTKVCDIMLCTVRERVKSHANLHSFEIISPGNRTFTLQAESRKDMESWIHVIRSQTESLIVSTERAQTDAVAAEKCDYDQSNGRLSSSGPADFELVKALMDSNRLCVDCNRPRPDWCSINLGILMCIECSGVHRALGAHISKVRSLTLDVLPCESLCVMECLGNDAINKVYESGLHEVGASKIGPGTTRDERETFIRDKYENRKFIKPFQPTAQGEVQKMLYDAAADGNMQGAIQAMAMGAHVNKAAPDAGGNTALHAAAAGGHHLMIEFLWQNGANLDVLNDTDQAPLELATEGAHGQAISLLLQKLEVA</sequence>
<reference evidence="10" key="1">
    <citation type="submission" date="2021-01" db="EMBL/GenBank/DDBJ databases">
        <authorList>
            <person name="Corre E."/>
            <person name="Pelletier E."/>
            <person name="Niang G."/>
            <person name="Scheremetjew M."/>
            <person name="Finn R."/>
            <person name="Kale V."/>
            <person name="Holt S."/>
            <person name="Cochrane G."/>
            <person name="Meng A."/>
            <person name="Brown T."/>
            <person name="Cohen L."/>
        </authorList>
    </citation>
    <scope>NUCLEOTIDE SEQUENCE</scope>
    <source>
        <strain evidence="10">CCMP2078</strain>
    </source>
</reference>
<keyword evidence="4" id="KW-0040">ANK repeat</keyword>
<dbReference type="InterPro" id="IPR038508">
    <property type="entry name" value="ArfGAP_dom_sf"/>
</dbReference>
<feature type="compositionally biased region" description="Basic and acidic residues" evidence="7">
    <location>
        <begin position="463"/>
        <end position="482"/>
    </location>
</feature>
<evidence type="ECO:0000256" key="6">
    <source>
        <dbReference type="SAM" id="Coils"/>
    </source>
</evidence>
<dbReference type="Pfam" id="PF01412">
    <property type="entry name" value="ArfGap"/>
    <property type="match status" value="1"/>
</dbReference>
<dbReference type="InterPro" id="IPR027267">
    <property type="entry name" value="AH/BAR_dom_sf"/>
</dbReference>
<keyword evidence="6" id="KW-0175">Coiled coil</keyword>
<dbReference type="SUPFAM" id="SSF50729">
    <property type="entry name" value="PH domain-like"/>
    <property type="match status" value="1"/>
</dbReference>
<dbReference type="InterPro" id="IPR045258">
    <property type="entry name" value="ACAP1/2/3-like"/>
</dbReference>
<feature type="compositionally biased region" description="Basic and acidic residues" evidence="7">
    <location>
        <begin position="123"/>
        <end position="138"/>
    </location>
</feature>
<dbReference type="SUPFAM" id="SSF57863">
    <property type="entry name" value="ArfGap/RecO-like zinc finger"/>
    <property type="match status" value="1"/>
</dbReference>
<evidence type="ECO:0000256" key="4">
    <source>
        <dbReference type="PROSITE-ProRule" id="PRU00023"/>
    </source>
</evidence>
<keyword evidence="2 5" id="KW-0863">Zinc-finger</keyword>
<dbReference type="InterPro" id="IPR001849">
    <property type="entry name" value="PH_domain"/>
</dbReference>
<accession>A0A7R9YAC1</accession>
<feature type="region of interest" description="Disordered" evidence="7">
    <location>
        <begin position="568"/>
        <end position="591"/>
    </location>
</feature>
<dbReference type="PROSITE" id="PS50297">
    <property type="entry name" value="ANK_REP_REGION"/>
    <property type="match status" value="1"/>
</dbReference>
<gene>
    <name evidence="10" type="ORF">PPYR1160_LOCUS2992</name>
</gene>
<dbReference type="PROSITE" id="PS50003">
    <property type="entry name" value="PH_DOMAIN"/>
    <property type="match status" value="1"/>
</dbReference>
<dbReference type="Gene3D" id="1.25.40.20">
    <property type="entry name" value="Ankyrin repeat-containing domain"/>
    <property type="match status" value="1"/>
</dbReference>
<dbReference type="InterPro" id="IPR001164">
    <property type="entry name" value="ArfGAP_dom"/>
</dbReference>
<dbReference type="SUPFAM" id="SSF48403">
    <property type="entry name" value="Ankyrin repeat"/>
    <property type="match status" value="1"/>
</dbReference>
<evidence type="ECO:0000256" key="1">
    <source>
        <dbReference type="ARBA" id="ARBA00022723"/>
    </source>
</evidence>
<dbReference type="GO" id="GO:0008270">
    <property type="term" value="F:zinc ion binding"/>
    <property type="evidence" value="ECO:0007669"/>
    <property type="project" value="UniProtKB-KW"/>
</dbReference>
<dbReference type="Gene3D" id="1.20.1270.60">
    <property type="entry name" value="Arfaptin homology (AH) domain/BAR domain"/>
    <property type="match status" value="1"/>
</dbReference>
<dbReference type="InterPro" id="IPR011993">
    <property type="entry name" value="PH-like_dom_sf"/>
</dbReference>
<evidence type="ECO:0000256" key="2">
    <source>
        <dbReference type="ARBA" id="ARBA00022771"/>
    </source>
</evidence>
<dbReference type="PANTHER" id="PTHR23180">
    <property type="entry name" value="CENTAURIN/ARF"/>
    <property type="match status" value="1"/>
</dbReference>
<organism evidence="10">
    <name type="scientific">Pinguiococcus pyrenoidosus</name>
    <dbReference type="NCBI Taxonomy" id="172671"/>
    <lineage>
        <taxon>Eukaryota</taxon>
        <taxon>Sar</taxon>
        <taxon>Stramenopiles</taxon>
        <taxon>Ochrophyta</taxon>
        <taxon>Pinguiophyceae</taxon>
        <taxon>Pinguiochrysidales</taxon>
        <taxon>Pinguiochrysidaceae</taxon>
        <taxon>Pinguiococcus</taxon>
    </lineage>
</organism>
<evidence type="ECO:0000259" key="9">
    <source>
        <dbReference type="PROSITE" id="PS50115"/>
    </source>
</evidence>